<evidence type="ECO:0000313" key="6">
    <source>
        <dbReference type="EMBL" id="KAG9468263.1"/>
    </source>
</evidence>
<gene>
    <name evidence="6" type="ORF">GDO78_023126</name>
</gene>
<comment type="caution">
    <text evidence="6">The sequence shown here is derived from an EMBL/GenBank/DDBJ whole genome shotgun (WGS) entry which is preliminary data.</text>
</comment>
<organism evidence="6 7">
    <name type="scientific">Eleutherodactylus coqui</name>
    <name type="common">Puerto Rican coqui</name>
    <dbReference type="NCBI Taxonomy" id="57060"/>
    <lineage>
        <taxon>Eukaryota</taxon>
        <taxon>Metazoa</taxon>
        <taxon>Chordata</taxon>
        <taxon>Craniata</taxon>
        <taxon>Vertebrata</taxon>
        <taxon>Euteleostomi</taxon>
        <taxon>Amphibia</taxon>
        <taxon>Batrachia</taxon>
        <taxon>Anura</taxon>
        <taxon>Neobatrachia</taxon>
        <taxon>Hyloidea</taxon>
        <taxon>Eleutherodactylidae</taxon>
        <taxon>Eleutherodactylinae</taxon>
        <taxon>Eleutherodactylus</taxon>
        <taxon>Eleutherodactylus</taxon>
    </lineage>
</organism>
<dbReference type="PROSITE" id="PS50011">
    <property type="entry name" value="PROTEIN_KINASE_DOM"/>
    <property type="match status" value="1"/>
</dbReference>
<name>A0A8J6EFJ9_ELECQ</name>
<dbReference type="PROSITE" id="PS00107">
    <property type="entry name" value="PROTEIN_KINASE_ATP"/>
    <property type="match status" value="1"/>
</dbReference>
<keyword evidence="4" id="KW-0723">Serine/threonine-protein kinase</keyword>
<evidence type="ECO:0000256" key="3">
    <source>
        <dbReference type="PROSITE-ProRule" id="PRU10141"/>
    </source>
</evidence>
<dbReference type="Pfam" id="PF00069">
    <property type="entry name" value="Pkinase"/>
    <property type="match status" value="1"/>
</dbReference>
<dbReference type="PANTHER" id="PTHR24359">
    <property type="entry name" value="SERINE/THREONINE-PROTEIN KINASE SBK1"/>
    <property type="match status" value="1"/>
</dbReference>
<evidence type="ECO:0000259" key="5">
    <source>
        <dbReference type="PROSITE" id="PS50011"/>
    </source>
</evidence>
<accession>A0A8J6EFJ9</accession>
<dbReference type="OrthoDB" id="539158at2759"/>
<dbReference type="InterPro" id="IPR011009">
    <property type="entry name" value="Kinase-like_dom_sf"/>
</dbReference>
<dbReference type="Proteomes" id="UP000770717">
    <property type="component" value="Unassembled WGS sequence"/>
</dbReference>
<protein>
    <recommendedName>
        <fullName evidence="5">Protein kinase domain-containing protein</fullName>
    </recommendedName>
</protein>
<evidence type="ECO:0000313" key="7">
    <source>
        <dbReference type="Proteomes" id="UP000770717"/>
    </source>
</evidence>
<sequence>MASSTRDVQLILEGLVSFASWGLQEIDLLENNCVIQKLGDGGYGSVLMVQDKKTDQKMALKLLERNKTTEFAFLMEFSKSFFHSPPPNIIGSHGTAFKAWNYFAFAQELSIGDLCSLITPHDGLLEDTVKRCAVQISSALEFIDSKGLVHLDIKPENILIFDEECYCIKITDFGLSCIKGTMAKTWIGTVSYMAPEMSQVTDEDSLLVDFPLDVWSFGIVLYCLLTGEFPWHSAVSTDKAYSSFVEWQCNLEDIEPPAPWSRFPPGALKMFNGLLAIDCSKRSTSCEVLLFLEECWKEEIIDSSEGTSSDADTTNVSVEFELSKSCLKSDIRKDAHARMPSNVSYSSISTTSLLSTISSYLTSDSSECDSDRRYQSFHVGAEIEIGCMTTIYWILERQI</sequence>
<dbReference type="SUPFAM" id="SSF56112">
    <property type="entry name" value="Protein kinase-like (PK-like)"/>
    <property type="match status" value="1"/>
</dbReference>
<dbReference type="PROSITE" id="PS00108">
    <property type="entry name" value="PROTEIN_KINASE_ST"/>
    <property type="match status" value="1"/>
</dbReference>
<evidence type="ECO:0000256" key="1">
    <source>
        <dbReference type="ARBA" id="ARBA00022741"/>
    </source>
</evidence>
<dbReference type="GO" id="GO:0004674">
    <property type="term" value="F:protein serine/threonine kinase activity"/>
    <property type="evidence" value="ECO:0007669"/>
    <property type="project" value="UniProtKB-KW"/>
</dbReference>
<comment type="similarity">
    <text evidence="4">Belongs to the protein kinase superfamily.</text>
</comment>
<dbReference type="InterPro" id="IPR000719">
    <property type="entry name" value="Prot_kinase_dom"/>
</dbReference>
<dbReference type="Gene3D" id="1.10.510.10">
    <property type="entry name" value="Transferase(Phosphotransferase) domain 1"/>
    <property type="match status" value="1"/>
</dbReference>
<dbReference type="AlphaFoldDB" id="A0A8J6EFJ9"/>
<keyword evidence="4" id="KW-0808">Transferase</keyword>
<dbReference type="InterPro" id="IPR008271">
    <property type="entry name" value="Ser/Thr_kinase_AS"/>
</dbReference>
<dbReference type="InterPro" id="IPR017441">
    <property type="entry name" value="Protein_kinase_ATP_BS"/>
</dbReference>
<keyword evidence="7" id="KW-1185">Reference proteome</keyword>
<dbReference type="EMBL" id="WNTK01000960">
    <property type="protein sequence ID" value="KAG9468263.1"/>
    <property type="molecule type" value="Genomic_DNA"/>
</dbReference>
<evidence type="ECO:0000256" key="4">
    <source>
        <dbReference type="RuleBase" id="RU000304"/>
    </source>
</evidence>
<keyword evidence="2 3" id="KW-0067">ATP-binding</keyword>
<feature type="binding site" evidence="3">
    <location>
        <position position="61"/>
    </location>
    <ligand>
        <name>ATP</name>
        <dbReference type="ChEBI" id="CHEBI:30616"/>
    </ligand>
</feature>
<dbReference type="GO" id="GO:0005524">
    <property type="term" value="F:ATP binding"/>
    <property type="evidence" value="ECO:0007669"/>
    <property type="project" value="UniProtKB-UniRule"/>
</dbReference>
<dbReference type="PANTHER" id="PTHR24359:SF19">
    <property type="entry name" value="SERINE_THREONINE-PROTEIN KINASE SBK1"/>
    <property type="match status" value="1"/>
</dbReference>
<dbReference type="SMART" id="SM00220">
    <property type="entry name" value="S_TKc"/>
    <property type="match status" value="1"/>
</dbReference>
<keyword evidence="1 3" id="KW-0547">Nucleotide-binding</keyword>
<keyword evidence="4" id="KW-0418">Kinase</keyword>
<feature type="domain" description="Protein kinase" evidence="5">
    <location>
        <begin position="32"/>
        <end position="301"/>
    </location>
</feature>
<evidence type="ECO:0000256" key="2">
    <source>
        <dbReference type="ARBA" id="ARBA00022840"/>
    </source>
</evidence>
<reference evidence="6" key="1">
    <citation type="thesis" date="2020" institute="ProQuest LLC" country="789 East Eisenhower Parkway, Ann Arbor, MI, USA">
        <title>Comparative Genomics and Chromosome Evolution.</title>
        <authorList>
            <person name="Mudd A.B."/>
        </authorList>
    </citation>
    <scope>NUCLEOTIDE SEQUENCE</scope>
    <source>
        <strain evidence="6">HN-11 Male</strain>
        <tissue evidence="6">Kidney and liver</tissue>
    </source>
</reference>
<proteinExistence type="inferred from homology"/>